<dbReference type="InterPro" id="IPR024884">
    <property type="entry name" value="NAPE-PLD"/>
</dbReference>
<feature type="region of interest" description="Disordered" evidence="2">
    <location>
        <begin position="1"/>
        <end position="28"/>
    </location>
</feature>
<dbReference type="EMBL" id="JAOPGA020001622">
    <property type="protein sequence ID" value="KAL0489952.1"/>
    <property type="molecule type" value="Genomic_DNA"/>
</dbReference>
<reference evidence="4 6" key="1">
    <citation type="submission" date="2024-03" db="EMBL/GenBank/DDBJ databases">
        <title>The Acrasis kona genome and developmental transcriptomes reveal deep origins of eukaryotic multicellular pathways.</title>
        <authorList>
            <person name="Sheikh S."/>
            <person name="Fu C.-J."/>
            <person name="Brown M.W."/>
            <person name="Baldauf S.L."/>
        </authorList>
    </citation>
    <scope>NUCLEOTIDE SEQUENCE [LARGE SCALE GENOMIC DNA]</scope>
    <source>
        <strain evidence="4 6">ATCC MYA-3509</strain>
    </source>
</reference>
<feature type="compositionally biased region" description="Polar residues" evidence="2">
    <location>
        <begin position="9"/>
        <end position="22"/>
    </location>
</feature>
<dbReference type="AlphaFoldDB" id="A0AAW2ZMQ6"/>
<feature type="domain" description="Metallo-beta-lactamase" evidence="3">
    <location>
        <begin position="128"/>
        <end position="390"/>
    </location>
</feature>
<dbReference type="EMBL" id="JAOPGA020001688">
    <property type="protein sequence ID" value="KAL0490493.1"/>
    <property type="molecule type" value="Genomic_DNA"/>
</dbReference>
<dbReference type="PIRSF" id="PIRSF038896">
    <property type="entry name" value="NAPE-PLD"/>
    <property type="match status" value="1"/>
</dbReference>
<dbReference type="GO" id="GO:0070292">
    <property type="term" value="P:N-acylphosphatidylethanolamine metabolic process"/>
    <property type="evidence" value="ECO:0007669"/>
    <property type="project" value="TreeGrafter"/>
</dbReference>
<dbReference type="PANTHER" id="PTHR15032">
    <property type="entry name" value="N-ACYL-PHOSPHATIDYLETHANOLAMINE-HYDROLYZING PHOSPHOLIPASE D"/>
    <property type="match status" value="1"/>
</dbReference>
<dbReference type="GO" id="GO:0008270">
    <property type="term" value="F:zinc ion binding"/>
    <property type="evidence" value="ECO:0007669"/>
    <property type="project" value="InterPro"/>
</dbReference>
<evidence type="ECO:0000259" key="3">
    <source>
        <dbReference type="Pfam" id="PF12706"/>
    </source>
</evidence>
<dbReference type="InterPro" id="IPR036866">
    <property type="entry name" value="RibonucZ/Hydroxyglut_hydro"/>
</dbReference>
<proteinExistence type="predicted"/>
<dbReference type="Pfam" id="PF12706">
    <property type="entry name" value="Lactamase_B_2"/>
    <property type="match status" value="1"/>
</dbReference>
<organism evidence="4 6">
    <name type="scientific">Acrasis kona</name>
    <dbReference type="NCBI Taxonomy" id="1008807"/>
    <lineage>
        <taxon>Eukaryota</taxon>
        <taxon>Discoba</taxon>
        <taxon>Heterolobosea</taxon>
        <taxon>Tetramitia</taxon>
        <taxon>Eutetramitia</taxon>
        <taxon>Acrasidae</taxon>
        <taxon>Acrasis</taxon>
    </lineage>
</organism>
<sequence>MGGFGIGSNKPTGQTQQENAEQNAKRRSWIGRQMEWMGVIAPLTDPEGRMIAKETHENLQIQAHKSEVLNEKDHQKHIHEYGIKVVKPDFNVPRKFPNSCRTTWLGHATYLIELPPQVSSNCTRGVTLLFDPIFSSRCSPSQYVGPKRFVPPPCSISDLPPIDMVFISHNHYDHLDVNSILQLQKLSEHHKRPTHYFVPLGHLNWLKETGISEKCITEMDWWDEVDIKVFVQNTIDTDIMVVCTPSQHCSGRGVSDQNTCLWSGWLVSQGIESKRLTDKDRAAELKPVDTPFSVFFAGDTGYRYFPPNMTPIQISELPCCPVFSQIPELYRPPHISLIPISTGSTLSFLKKFGIEASAPHHLTSSVHCDAADAVALHLDLKSKCSLPMHYGTFTSGPKEGLDSIRLLKEACQSAGVRVNESEMSLYKEQVKDHADDADQGKSRFEIFAMGEIGEVMM</sequence>
<dbReference type="SUPFAM" id="SSF56281">
    <property type="entry name" value="Metallo-hydrolase/oxidoreductase"/>
    <property type="match status" value="1"/>
</dbReference>
<accession>A0AAW2ZMQ6</accession>
<protein>
    <submittedName>
        <fullName evidence="4 5">N-acyl-phosphatidylethanolamine-hydrolyzing phospholipase</fullName>
    </submittedName>
</protein>
<dbReference type="Proteomes" id="UP001431209">
    <property type="component" value="Unassembled WGS sequence"/>
</dbReference>
<comment type="caution">
    <text evidence="4">The sequence shown here is derived from an EMBL/GenBank/DDBJ whole genome shotgun (WGS) entry which is preliminary data.</text>
</comment>
<name>A0AAW2ZMQ6_9EUKA</name>
<evidence type="ECO:0000313" key="4">
    <source>
        <dbReference type="EMBL" id="KAL0489952.1"/>
    </source>
</evidence>
<feature type="binding site" evidence="1">
    <location>
        <position position="172"/>
    </location>
    <ligand>
        <name>an N-acyl-1,2-diacyl-sn-glycero-3-phosphoethanolamine</name>
        <dbReference type="ChEBI" id="CHEBI:62537"/>
    </ligand>
</feature>
<gene>
    <name evidence="5" type="ORF">AKO1_009554</name>
    <name evidence="4" type="ORF">AKO1_015321</name>
</gene>
<dbReference type="GO" id="GO:0005737">
    <property type="term" value="C:cytoplasm"/>
    <property type="evidence" value="ECO:0007669"/>
    <property type="project" value="TreeGrafter"/>
</dbReference>
<dbReference type="GO" id="GO:0070290">
    <property type="term" value="F:N-acylphosphatidylethanolamine-specific phospholipase D activity"/>
    <property type="evidence" value="ECO:0007669"/>
    <property type="project" value="InterPro"/>
</dbReference>
<evidence type="ECO:0000313" key="6">
    <source>
        <dbReference type="Proteomes" id="UP001431209"/>
    </source>
</evidence>
<dbReference type="GO" id="GO:0070291">
    <property type="term" value="P:N-acylethanolamine metabolic process"/>
    <property type="evidence" value="ECO:0007669"/>
    <property type="project" value="TreeGrafter"/>
</dbReference>
<evidence type="ECO:0000313" key="5">
    <source>
        <dbReference type="EMBL" id="KAL0490493.1"/>
    </source>
</evidence>
<dbReference type="Gene3D" id="3.60.15.10">
    <property type="entry name" value="Ribonuclease Z/Hydroxyacylglutathione hydrolase-like"/>
    <property type="match status" value="1"/>
</dbReference>
<feature type="binding site" evidence="1">
    <location>
        <position position="367"/>
    </location>
    <ligand>
        <name>an N-acyl-1,2-diacyl-sn-glycero-3-phosphoethanolamine</name>
        <dbReference type="ChEBI" id="CHEBI:62537"/>
    </ligand>
</feature>
<evidence type="ECO:0000256" key="2">
    <source>
        <dbReference type="SAM" id="MobiDB-lite"/>
    </source>
</evidence>
<evidence type="ECO:0000256" key="1">
    <source>
        <dbReference type="PIRSR" id="PIRSR038896-50"/>
    </source>
</evidence>
<dbReference type="PANTHER" id="PTHR15032:SF27">
    <property type="entry name" value="N-ACYL-PHOSPHATIDYLETHANOLAMINE-HYDROLYZING PHOSPHOLIPASE D"/>
    <property type="match status" value="1"/>
</dbReference>
<keyword evidence="6" id="KW-1185">Reference proteome</keyword>
<dbReference type="InterPro" id="IPR001279">
    <property type="entry name" value="Metallo-B-lactamas"/>
</dbReference>